<keyword evidence="2" id="KW-1185">Reference proteome</keyword>
<dbReference type="AlphaFoldDB" id="A0A1I0X3V3"/>
<keyword evidence="1" id="KW-0328">Glycosyltransferase</keyword>
<evidence type="ECO:0000313" key="2">
    <source>
        <dbReference type="Proteomes" id="UP000199012"/>
    </source>
</evidence>
<keyword evidence="1" id="KW-0808">Transferase</keyword>
<dbReference type="OrthoDB" id="9771846at2"/>
<reference evidence="1 2" key="1">
    <citation type="submission" date="2016-10" db="EMBL/GenBank/DDBJ databases">
        <authorList>
            <person name="de Groot N.N."/>
        </authorList>
    </citation>
    <scope>NUCLEOTIDE SEQUENCE [LARGE SCALE GENOMIC DNA]</scope>
    <source>
        <strain evidence="1 2">CGMCC 4.6945</strain>
    </source>
</reference>
<dbReference type="RefSeq" id="WP_090031497.1">
    <property type="nucleotide sequence ID" value="NZ_BONM01000010.1"/>
</dbReference>
<protein>
    <submittedName>
        <fullName evidence="1">Beta-1,4-mannosyltransferase</fullName>
    </submittedName>
</protein>
<dbReference type="Pfam" id="PF13692">
    <property type="entry name" value="Glyco_trans_1_4"/>
    <property type="match status" value="1"/>
</dbReference>
<dbReference type="EMBL" id="FOKA01000004">
    <property type="protein sequence ID" value="SFA95675.1"/>
    <property type="molecule type" value="Genomic_DNA"/>
</dbReference>
<dbReference type="SUPFAM" id="SSF53756">
    <property type="entry name" value="UDP-Glycosyltransferase/glycogen phosphorylase"/>
    <property type="match status" value="1"/>
</dbReference>
<proteinExistence type="predicted"/>
<dbReference type="Proteomes" id="UP000199012">
    <property type="component" value="Unassembled WGS sequence"/>
</dbReference>
<accession>A0A1I0X3V3</accession>
<organism evidence="1 2">
    <name type="scientific">Cellulomonas marina</name>
    <dbReference type="NCBI Taxonomy" id="988821"/>
    <lineage>
        <taxon>Bacteria</taxon>
        <taxon>Bacillati</taxon>
        <taxon>Actinomycetota</taxon>
        <taxon>Actinomycetes</taxon>
        <taxon>Micrococcales</taxon>
        <taxon>Cellulomonadaceae</taxon>
        <taxon>Cellulomonas</taxon>
    </lineage>
</organism>
<dbReference type="Gene3D" id="3.40.50.2000">
    <property type="entry name" value="Glycogen Phosphorylase B"/>
    <property type="match status" value="1"/>
</dbReference>
<gene>
    <name evidence="1" type="ORF">SAMN05421867_104107</name>
</gene>
<name>A0A1I0X3V3_9CELL</name>
<sequence length="356" mass="39462">MTAAPQPGHDRVAERRVRVMEVLDPPDGRTAQYADQVTAGMGPSVDVRWFSWRRGLTTRYDVLHLHWPEQLLRGGNRVSTWANRAAFVVLVLRCRLLGVPMVQTAHNVRPHEPRPGVEEHLLRWYRRHLSAVVRLNASTPPQPGTVDVLVGLGHYRQAFARHPQPPSVPGRLLSFGIIRPYKNVPALLAAFAGLDGDVSLHVVGRAADDEVRRGVVEAAARDPRVRATLDFVGDDVLVREVCESALVVLPYREMNNSGAVLVALSLARPVLAPRSAVNEELVREVGPGWLHLYDGDLTTRHLREALAAGVPPGEPRLVDRDEATVGARHAALFHLLHERRPRGARRGRTRVADRPS</sequence>
<dbReference type="GO" id="GO:0016757">
    <property type="term" value="F:glycosyltransferase activity"/>
    <property type="evidence" value="ECO:0007669"/>
    <property type="project" value="UniProtKB-KW"/>
</dbReference>
<evidence type="ECO:0000313" key="1">
    <source>
        <dbReference type="EMBL" id="SFA95675.1"/>
    </source>
</evidence>
<dbReference type="STRING" id="988821.SAMN05421867_104107"/>